<protein>
    <recommendedName>
        <fullName evidence="2">LysR substrate-binding domain-containing protein</fullName>
    </recommendedName>
</protein>
<organism evidence="4 6">
    <name type="scientific">Superficieibacter electus</name>
    <dbReference type="NCBI Taxonomy" id="2022662"/>
    <lineage>
        <taxon>Bacteria</taxon>
        <taxon>Pseudomonadati</taxon>
        <taxon>Pseudomonadota</taxon>
        <taxon>Gammaproteobacteria</taxon>
        <taxon>Enterobacterales</taxon>
        <taxon>Enterobacteriaceae</taxon>
        <taxon>Superficieibacter</taxon>
    </lineage>
</organism>
<accession>A0A2P5GVS3</accession>
<dbReference type="OrthoDB" id="8885940at2"/>
<reference evidence="5 6" key="1">
    <citation type="submission" date="2018-01" db="EMBL/GenBank/DDBJ databases">
        <title>Superficieibacter electus gen. nov., sp. nov., an extended-spectrum beta-lactamase possessing member of the Enterobacteriaceae family, isolated from intensive care unit surfaces.</title>
        <authorList>
            <person name="Potter R.F."/>
            <person name="D'Souza A.W."/>
        </authorList>
    </citation>
    <scope>NUCLEOTIDE SEQUENCE [LARGE SCALE GENOMIC DNA]</scope>
    <source>
        <strain evidence="4 6">BP-1</strain>
        <strain evidence="3 5">BP-2</strain>
    </source>
</reference>
<dbReference type="AlphaFoldDB" id="A0A2P5GVS3"/>
<keyword evidence="5" id="KW-1185">Reference proteome</keyword>
<evidence type="ECO:0000256" key="1">
    <source>
        <dbReference type="ARBA" id="ARBA00009437"/>
    </source>
</evidence>
<dbReference type="SUPFAM" id="SSF53850">
    <property type="entry name" value="Periplasmic binding protein-like II"/>
    <property type="match status" value="1"/>
</dbReference>
<dbReference type="EMBL" id="PQGE01000001">
    <property type="protein sequence ID" value="POP47622.1"/>
    <property type="molecule type" value="Genomic_DNA"/>
</dbReference>
<dbReference type="CDD" id="cd08422">
    <property type="entry name" value="PBP2_CrgA_like"/>
    <property type="match status" value="1"/>
</dbReference>
<dbReference type="Pfam" id="PF03466">
    <property type="entry name" value="LysR_substrate"/>
    <property type="match status" value="1"/>
</dbReference>
<dbReference type="Proteomes" id="UP000237073">
    <property type="component" value="Unassembled WGS sequence"/>
</dbReference>
<dbReference type="EMBL" id="PQGD01000001">
    <property type="protein sequence ID" value="POP50633.1"/>
    <property type="molecule type" value="Genomic_DNA"/>
</dbReference>
<feature type="domain" description="LysR substrate-binding" evidence="2">
    <location>
        <begin position="12"/>
        <end position="179"/>
    </location>
</feature>
<dbReference type="InterPro" id="IPR058163">
    <property type="entry name" value="LysR-type_TF_proteobact-type"/>
</dbReference>
<gene>
    <name evidence="4" type="ORF">CHU32_00255</name>
    <name evidence="3" type="ORF">CHU33_00255</name>
</gene>
<dbReference type="PANTHER" id="PTHR30537">
    <property type="entry name" value="HTH-TYPE TRANSCRIPTIONAL REGULATOR"/>
    <property type="match status" value="1"/>
</dbReference>
<sequence length="197" mass="22033">MGAICQPEYFDDRIIDLVHDKYDIAFRGGQITDSSLISRQVCQLHRILVASPAYLAQYGVPKLPTDLMYHKLLTRRFLGGKTVPWIFNTENGSSLTLDTQSALMTLSSPEILTQMAVSGVGVANVGVHLAWKYLVTGQLKVLLYDIHNPGSFAMTLQYPHRALIAPRVRVVVDYLLDAFSQQEELHVELSELQAFKA</sequence>
<dbReference type="Proteomes" id="UP000247005">
    <property type="component" value="Unassembled WGS sequence"/>
</dbReference>
<evidence type="ECO:0000313" key="3">
    <source>
        <dbReference type="EMBL" id="POP47622.1"/>
    </source>
</evidence>
<dbReference type="InterPro" id="IPR005119">
    <property type="entry name" value="LysR_subst-bd"/>
</dbReference>
<comment type="similarity">
    <text evidence="1">Belongs to the LysR transcriptional regulatory family.</text>
</comment>
<evidence type="ECO:0000313" key="5">
    <source>
        <dbReference type="Proteomes" id="UP000237073"/>
    </source>
</evidence>
<name>A0A2P5GVS3_9ENTR</name>
<evidence type="ECO:0000259" key="2">
    <source>
        <dbReference type="Pfam" id="PF03466"/>
    </source>
</evidence>
<dbReference type="RefSeq" id="WP_103674095.1">
    <property type="nucleotide sequence ID" value="NZ_PQGD01000001.1"/>
</dbReference>
<evidence type="ECO:0000313" key="6">
    <source>
        <dbReference type="Proteomes" id="UP000247005"/>
    </source>
</evidence>
<dbReference type="PANTHER" id="PTHR30537:SF5">
    <property type="entry name" value="HTH-TYPE TRANSCRIPTIONAL ACTIVATOR TTDR-RELATED"/>
    <property type="match status" value="1"/>
</dbReference>
<comment type="caution">
    <text evidence="4">The sequence shown here is derived from an EMBL/GenBank/DDBJ whole genome shotgun (WGS) entry which is preliminary data.</text>
</comment>
<proteinExistence type="inferred from homology"/>
<dbReference type="Gene3D" id="3.40.190.10">
    <property type="entry name" value="Periplasmic binding protein-like II"/>
    <property type="match status" value="2"/>
</dbReference>
<evidence type="ECO:0000313" key="4">
    <source>
        <dbReference type="EMBL" id="POP50633.1"/>
    </source>
</evidence>